<evidence type="ECO:0000313" key="7">
    <source>
        <dbReference type="EMBL" id="EHN59930.1"/>
    </source>
</evidence>
<proteinExistence type="predicted"/>
<dbReference type="PANTHER" id="PTHR43649:SF33">
    <property type="entry name" value="POLYGALACTURONAN_RHAMNOGALACTURONAN-BINDING PROTEIN YTCQ"/>
    <property type="match status" value="1"/>
</dbReference>
<name>G9WHD8_9LACO</name>
<comment type="caution">
    <text evidence="7">The sequence shown here is derived from an EMBL/GenBank/DDBJ whole genome shotgun (WGS) entry which is preliminary data.</text>
</comment>
<keyword evidence="1" id="KW-1003">Cell membrane</keyword>
<evidence type="ECO:0000256" key="6">
    <source>
        <dbReference type="SAM" id="Phobius"/>
    </source>
</evidence>
<dbReference type="HOGENOM" id="CLU_031285_12_3_9"/>
<evidence type="ECO:0000256" key="1">
    <source>
        <dbReference type="ARBA" id="ARBA00022475"/>
    </source>
</evidence>
<dbReference type="SUPFAM" id="SSF53850">
    <property type="entry name" value="Periplasmic binding protein-like II"/>
    <property type="match status" value="1"/>
</dbReference>
<evidence type="ECO:0000256" key="5">
    <source>
        <dbReference type="ARBA" id="ARBA00023288"/>
    </source>
</evidence>
<evidence type="ECO:0000256" key="2">
    <source>
        <dbReference type="ARBA" id="ARBA00022729"/>
    </source>
</evidence>
<keyword evidence="6" id="KW-1133">Transmembrane helix</keyword>
<keyword evidence="2" id="KW-0732">Signal</keyword>
<keyword evidence="5" id="KW-0449">Lipoprotein</keyword>
<reference evidence="7 8" key="1">
    <citation type="journal article" date="2012" name="PLoS ONE">
        <title>Functional divergence in the genus oenococcus as predicted by genome sequencing of the newly-described species, Oenococcus kitaharae.</title>
        <authorList>
            <person name="Borneman A.R."/>
            <person name="McCarthy J.M."/>
            <person name="Chambers P.J."/>
            <person name="Bartowsky E.J."/>
        </authorList>
    </citation>
    <scope>NUCLEOTIDE SEQUENCE [LARGE SCALE GENOMIC DNA]</scope>
    <source>
        <strain evidence="8">DSM17330</strain>
    </source>
</reference>
<dbReference type="Pfam" id="PF01547">
    <property type="entry name" value="SBP_bac_1"/>
    <property type="match status" value="1"/>
</dbReference>
<evidence type="ECO:0000256" key="3">
    <source>
        <dbReference type="ARBA" id="ARBA00023136"/>
    </source>
</evidence>
<dbReference type="PATRIC" id="fig|1045004.4.peg.1830"/>
<dbReference type="InterPro" id="IPR006059">
    <property type="entry name" value="SBP"/>
</dbReference>
<sequence length="416" mass="46775">MKKSRQIYIWVIIVAAVLVALFSIWAVRMPKKKGVSIELFVFKPEATATFQSLINGFEKQNPNIHVELSAPGGAYTVLKTRMVKGRVPDLIGLGGEQYYVDYAKADVFRNLTHDPLLKQFSPSYVANMKFLEKSSQIHGVPYAANVSGVLYNKTLFAKSGLKIPQTWPEFIALCKRLKAEGKTPLYLGYKDDWTIQQAFNPLAGNLMKARAFNITAATIGKYDAEYNRPLQKLRQLDQYSQGDVFSYNYNDATSAFANGKSYMYLQGNWAIPLIKQVNPKINLGMFTFPANNNKPSKSVSGIDIVFSISKKTRHYAATRKLLTYMLANGPYEKYLKQQFALSTLKKANTYPASISDVVPNLREGRITMSPQYMYPTELQIPSMLQAYLVNHEKAKTFTNQMNSGLKNILGPQGDGE</sequence>
<keyword evidence="4" id="KW-0564">Palmitate</keyword>
<dbReference type="RefSeq" id="WP_007747350.1">
    <property type="nucleotide sequence ID" value="NZ_CM001398.1"/>
</dbReference>
<dbReference type="eggNOG" id="COG1653">
    <property type="taxonomic scope" value="Bacteria"/>
</dbReference>
<organism evidence="7 8">
    <name type="scientific">Oenococcus kitaharae DSM 17330</name>
    <dbReference type="NCBI Taxonomy" id="1045004"/>
    <lineage>
        <taxon>Bacteria</taxon>
        <taxon>Bacillati</taxon>
        <taxon>Bacillota</taxon>
        <taxon>Bacilli</taxon>
        <taxon>Lactobacillales</taxon>
        <taxon>Lactobacillaceae</taxon>
        <taxon>Oenococcus</taxon>
    </lineage>
</organism>
<keyword evidence="6" id="KW-0812">Transmembrane</keyword>
<dbReference type="InterPro" id="IPR050490">
    <property type="entry name" value="Bact_solute-bd_prot1"/>
</dbReference>
<dbReference type="Gene3D" id="3.40.190.10">
    <property type="entry name" value="Periplasmic binding protein-like II"/>
    <property type="match status" value="2"/>
</dbReference>
<accession>G9WHD8</accession>
<dbReference type="PANTHER" id="PTHR43649">
    <property type="entry name" value="ARABINOSE-BINDING PROTEIN-RELATED"/>
    <property type="match status" value="1"/>
</dbReference>
<dbReference type="OrthoDB" id="9763054at2"/>
<protein>
    <submittedName>
        <fullName evidence="7">Sugar ABC transporter substrate-binding protein</fullName>
    </submittedName>
</protein>
<evidence type="ECO:0000256" key="4">
    <source>
        <dbReference type="ARBA" id="ARBA00023139"/>
    </source>
</evidence>
<keyword evidence="8" id="KW-1185">Reference proteome</keyword>
<evidence type="ECO:0000313" key="8">
    <source>
        <dbReference type="Proteomes" id="UP000004959"/>
    </source>
</evidence>
<gene>
    <name evidence="7" type="ORF">OKIT_1860</name>
</gene>
<dbReference type="EMBL" id="AFVZ01000001">
    <property type="protein sequence ID" value="EHN59930.1"/>
    <property type="molecule type" value="Genomic_DNA"/>
</dbReference>
<dbReference type="AlphaFoldDB" id="G9WHD8"/>
<feature type="transmembrane region" description="Helical" evidence="6">
    <location>
        <begin position="7"/>
        <end position="27"/>
    </location>
</feature>
<dbReference type="Proteomes" id="UP000004959">
    <property type="component" value="Chromosome"/>
</dbReference>
<keyword evidence="3 6" id="KW-0472">Membrane</keyword>